<organism evidence="1 2">
    <name type="scientific">Pedobacter antarcticus 4BY</name>
    <dbReference type="NCBI Taxonomy" id="1358423"/>
    <lineage>
        <taxon>Bacteria</taxon>
        <taxon>Pseudomonadati</taxon>
        <taxon>Bacteroidota</taxon>
        <taxon>Sphingobacteriia</taxon>
        <taxon>Sphingobacteriales</taxon>
        <taxon>Sphingobacteriaceae</taxon>
        <taxon>Pedobacter</taxon>
    </lineage>
</organism>
<comment type="caution">
    <text evidence="1">The sequence shown here is derived from an EMBL/GenBank/DDBJ whole genome shotgun (WGS) entry which is preliminary data.</text>
</comment>
<reference evidence="1 2" key="1">
    <citation type="journal article" date="1992" name="Int. J. Syst. Bacteriol.">
        <title>Sphingobacterium antarcticus sp. nov. a Psychrotrophic Bacterium from the Soils of Schirmacher Oasis, Antarctica.</title>
        <authorList>
            <person name="Shivaji S."/>
            <person name="Ray M.K."/>
            <person name="Rao N.S."/>
            <person name="Saiserr L."/>
            <person name="Jagannadham M.V."/>
            <person name="Kumar G.S."/>
            <person name="Reddy G."/>
            <person name="Bhargava P.M."/>
        </authorList>
    </citation>
    <scope>NUCLEOTIDE SEQUENCE [LARGE SCALE GENOMIC DNA]</scope>
    <source>
        <strain evidence="1 2">4BY</strain>
    </source>
</reference>
<accession>A0A081PKF3</accession>
<dbReference type="AlphaFoldDB" id="A0A081PKF3"/>
<dbReference type="Proteomes" id="UP000028007">
    <property type="component" value="Unassembled WGS sequence"/>
</dbReference>
<name>A0A081PKF3_9SPHI</name>
<evidence type="ECO:0000313" key="1">
    <source>
        <dbReference type="EMBL" id="KEQ31176.1"/>
    </source>
</evidence>
<proteinExistence type="predicted"/>
<dbReference type="RefSeq" id="WP_037438269.1">
    <property type="nucleotide sequence ID" value="NZ_JNFF01000019.1"/>
</dbReference>
<protein>
    <submittedName>
        <fullName evidence="1">Uncharacterized protein</fullName>
    </submittedName>
</protein>
<gene>
    <name evidence="1" type="ORF">N180_02710</name>
</gene>
<keyword evidence="2" id="KW-1185">Reference proteome</keyword>
<sequence>MATSKRKSLSVNQKAVDVLTVGDWDLKFTYEHDGTYLTTEIIVDGINKRGSFRAAKNPTNTNFNFNGIEPDMNLIKVVHDELNDIVRGYSIIQE</sequence>
<evidence type="ECO:0000313" key="2">
    <source>
        <dbReference type="Proteomes" id="UP000028007"/>
    </source>
</evidence>
<dbReference type="EMBL" id="JNFF01000019">
    <property type="protein sequence ID" value="KEQ31176.1"/>
    <property type="molecule type" value="Genomic_DNA"/>
</dbReference>